<accession>A0A9D1F6C7</accession>
<comment type="caution">
    <text evidence="2">The sequence shown here is derived from an EMBL/GenBank/DDBJ whole genome shotgun (WGS) entry which is preliminary data.</text>
</comment>
<evidence type="ECO:0000313" key="3">
    <source>
        <dbReference type="Proteomes" id="UP000823927"/>
    </source>
</evidence>
<protein>
    <submittedName>
        <fullName evidence="2">Carbohydrate-binding domain-containing protein</fullName>
    </submittedName>
</protein>
<gene>
    <name evidence="2" type="ORF">IAB46_12255</name>
</gene>
<reference evidence="2" key="1">
    <citation type="submission" date="2020-10" db="EMBL/GenBank/DDBJ databases">
        <authorList>
            <person name="Gilroy R."/>
        </authorList>
    </citation>
    <scope>NUCLEOTIDE SEQUENCE</scope>
    <source>
        <strain evidence="2">CHK178-757</strain>
    </source>
</reference>
<dbReference type="AlphaFoldDB" id="A0A9D1F6C7"/>
<sequence length="222" mass="23217">MSAQMIFKRYEIKFLLTRRQKAALMDVMGAWMVPDTFGKTTIRNLDFASEDTESMFIEISGGTLYVNASGDGMDSNGSIRVSGGVIYISGPTDGANGALDYASSATITGGTLIAAGSSGMAESFSDASTQGVIMVNVDSQEADSRIQLSNADGNLLLSWTAPKGFSNVVVSCPDIIQGNTYTLDAGSSQTSITMDSFVYNGGSGMGSSMPQDAGNMPGGRRR</sequence>
<reference evidence="2" key="2">
    <citation type="journal article" date="2021" name="PeerJ">
        <title>Extensive microbial diversity within the chicken gut microbiome revealed by metagenomics and culture.</title>
        <authorList>
            <person name="Gilroy R."/>
            <person name="Ravi A."/>
            <person name="Getino M."/>
            <person name="Pursley I."/>
            <person name="Horton D.L."/>
            <person name="Alikhan N.F."/>
            <person name="Baker D."/>
            <person name="Gharbi K."/>
            <person name="Hall N."/>
            <person name="Watson M."/>
            <person name="Adriaenssens E.M."/>
            <person name="Foster-Nyarko E."/>
            <person name="Jarju S."/>
            <person name="Secka A."/>
            <person name="Antonio M."/>
            <person name="Oren A."/>
            <person name="Chaudhuri R.R."/>
            <person name="La Ragione R."/>
            <person name="Hildebrand F."/>
            <person name="Pallen M.J."/>
        </authorList>
    </citation>
    <scope>NUCLEOTIDE SEQUENCE</scope>
    <source>
        <strain evidence="2">CHK178-757</strain>
    </source>
</reference>
<dbReference type="EMBL" id="DVIT01000052">
    <property type="protein sequence ID" value="HIS48304.1"/>
    <property type="molecule type" value="Genomic_DNA"/>
</dbReference>
<dbReference type="Proteomes" id="UP000823927">
    <property type="component" value="Unassembled WGS sequence"/>
</dbReference>
<name>A0A9D1F6C7_9FIRM</name>
<evidence type="ECO:0000256" key="1">
    <source>
        <dbReference type="SAM" id="MobiDB-lite"/>
    </source>
</evidence>
<feature type="region of interest" description="Disordered" evidence="1">
    <location>
        <begin position="203"/>
        <end position="222"/>
    </location>
</feature>
<proteinExistence type="predicted"/>
<organism evidence="2 3">
    <name type="scientific">Candidatus Scybalocola faecigallinarum</name>
    <dbReference type="NCBI Taxonomy" id="2840941"/>
    <lineage>
        <taxon>Bacteria</taxon>
        <taxon>Bacillati</taxon>
        <taxon>Bacillota</taxon>
        <taxon>Clostridia</taxon>
        <taxon>Lachnospirales</taxon>
        <taxon>Lachnospiraceae</taxon>
        <taxon>Lachnospiraceae incertae sedis</taxon>
        <taxon>Candidatus Scybalocola (ex Gilroy et al. 2021)</taxon>
    </lineage>
</organism>
<evidence type="ECO:0000313" key="2">
    <source>
        <dbReference type="EMBL" id="HIS48304.1"/>
    </source>
</evidence>